<dbReference type="EC" id="1.8.3.1" evidence="6"/>
<comment type="catalytic activity">
    <reaction evidence="14">
        <text>sulfite + O2 + H2O = sulfate + H2O2</text>
        <dbReference type="Rhea" id="RHEA:24600"/>
        <dbReference type="ChEBI" id="CHEBI:15377"/>
        <dbReference type="ChEBI" id="CHEBI:15379"/>
        <dbReference type="ChEBI" id="CHEBI:16189"/>
        <dbReference type="ChEBI" id="CHEBI:16240"/>
        <dbReference type="ChEBI" id="CHEBI:17359"/>
        <dbReference type="EC" id="1.8.3.1"/>
    </reaction>
    <physiologicalReaction direction="left-to-right" evidence="14">
        <dbReference type="Rhea" id="RHEA:24601"/>
    </physiologicalReaction>
</comment>
<comment type="similarity">
    <text evidence="16">Belongs to the cytochrome b5 family.</text>
</comment>
<evidence type="ECO:0000256" key="12">
    <source>
        <dbReference type="ARBA" id="ARBA00023128"/>
    </source>
</evidence>
<evidence type="ECO:0000256" key="3">
    <source>
        <dbReference type="ARBA" id="ARBA00004569"/>
    </source>
</evidence>
<dbReference type="eggNOG" id="KOG0535">
    <property type="taxonomic scope" value="Eukaryota"/>
</dbReference>
<evidence type="ECO:0000256" key="14">
    <source>
        <dbReference type="ARBA" id="ARBA00049078"/>
    </source>
</evidence>
<proteinExistence type="inferred from homology"/>
<dbReference type="AlphaFoldDB" id="H2ZCZ6"/>
<dbReference type="GO" id="GO:0008482">
    <property type="term" value="F:sulfite oxidase activity"/>
    <property type="evidence" value="ECO:0007669"/>
    <property type="project" value="UniProtKB-EC"/>
</dbReference>
<dbReference type="PROSITE" id="PS00191">
    <property type="entry name" value="CYTOCHROME_B5_1"/>
    <property type="match status" value="1"/>
</dbReference>
<dbReference type="InterPro" id="IPR036374">
    <property type="entry name" value="OxRdtase_Mopterin-bd_sf"/>
</dbReference>
<dbReference type="PANTHER" id="PTHR19372:SF7">
    <property type="entry name" value="SULFITE OXIDASE, MITOCHONDRIAL"/>
    <property type="match status" value="1"/>
</dbReference>
<dbReference type="FunFam" id="2.60.40.650:FF:000002">
    <property type="entry name" value="sulfite oxidase"/>
    <property type="match status" value="1"/>
</dbReference>
<evidence type="ECO:0000256" key="2">
    <source>
        <dbReference type="ARBA" id="ARBA00001970"/>
    </source>
</evidence>
<dbReference type="SUPFAM" id="SSF56524">
    <property type="entry name" value="Oxidoreductase molybdopterin-binding domain"/>
    <property type="match status" value="1"/>
</dbReference>
<comment type="function">
    <text evidence="13">Catalyzes the oxidation of sulfite to sulfate, the terminal reaction in the oxidative degradation of sulfur-containing amino acids.</text>
</comment>
<evidence type="ECO:0000256" key="6">
    <source>
        <dbReference type="ARBA" id="ARBA00012505"/>
    </source>
</evidence>
<dbReference type="SMART" id="SM01117">
    <property type="entry name" value="Cyt-b5"/>
    <property type="match status" value="1"/>
</dbReference>
<keyword evidence="19" id="KW-1185">Reference proteome</keyword>
<dbReference type="UniPathway" id="UPA00096"/>
<dbReference type="Gene3D" id="2.60.40.650">
    <property type="match status" value="1"/>
</dbReference>
<keyword evidence="8 16" id="KW-0349">Heme</keyword>
<comment type="pathway">
    <text evidence="5">Energy metabolism; sulfur metabolism.</text>
</comment>
<evidence type="ECO:0000256" key="9">
    <source>
        <dbReference type="ARBA" id="ARBA00022723"/>
    </source>
</evidence>
<evidence type="ECO:0000256" key="11">
    <source>
        <dbReference type="ARBA" id="ARBA00023004"/>
    </source>
</evidence>
<dbReference type="Gene3D" id="3.10.120.10">
    <property type="entry name" value="Cytochrome b5-like heme/steroid binding domain"/>
    <property type="match status" value="1"/>
</dbReference>
<dbReference type="InterPro" id="IPR018506">
    <property type="entry name" value="Cyt_B5_heme-BS"/>
</dbReference>
<evidence type="ECO:0000256" key="1">
    <source>
        <dbReference type="ARBA" id="ARBA00001924"/>
    </source>
</evidence>
<dbReference type="STRING" id="51511.ENSCSAVP00000015462"/>
<dbReference type="GO" id="GO:0020037">
    <property type="term" value="F:heme binding"/>
    <property type="evidence" value="ECO:0007669"/>
    <property type="project" value="UniProtKB-UniRule"/>
</dbReference>
<dbReference type="eggNOG" id="KOG4576">
    <property type="taxonomic scope" value="Eukaryota"/>
</dbReference>
<dbReference type="Ensembl" id="ENSCSAVT00000015640.1">
    <property type="protein sequence ID" value="ENSCSAVP00000015462.1"/>
    <property type="gene ID" value="ENSCSAVG00000009078.1"/>
</dbReference>
<dbReference type="GO" id="GO:0030151">
    <property type="term" value="F:molybdenum ion binding"/>
    <property type="evidence" value="ECO:0007669"/>
    <property type="project" value="InterPro"/>
</dbReference>
<evidence type="ECO:0000313" key="18">
    <source>
        <dbReference type="Ensembl" id="ENSCSAVP00000015462.1"/>
    </source>
</evidence>
<dbReference type="PANTHER" id="PTHR19372">
    <property type="entry name" value="SULFITE REDUCTASE"/>
    <property type="match status" value="1"/>
</dbReference>
<dbReference type="GO" id="GO:0043546">
    <property type="term" value="F:molybdopterin cofactor binding"/>
    <property type="evidence" value="ECO:0007669"/>
    <property type="project" value="TreeGrafter"/>
</dbReference>
<evidence type="ECO:0000256" key="10">
    <source>
        <dbReference type="ARBA" id="ARBA00023002"/>
    </source>
</evidence>
<evidence type="ECO:0000259" key="17">
    <source>
        <dbReference type="PROSITE" id="PS50255"/>
    </source>
</evidence>
<sequence>QSLPIFSSEEISKHNSKDNGIWVSYKDGVYDITDFVDLHPGGKKLTCEKIMLASGGPIDAFWNMYAVHKTDEVLEILEQYKIGSLSPEDQKPIDLNDPFSKDPFRLPVFRINSKKPFNAEPPIELLTDSYITPNELFYVRNHLPVPEIDPDSHRISVDLGDSSIQLSLEDLKTKFKPVTITTTIQCAGNRRQEMSDFKTKGLSWGPCAIGTARWTGARVRDILLSAGFDPDDKTIKHVHFNGFDDDITNTSYGASIPKQKAMSLDGDVIIAYKMNGVDIPRDHGYPVRAIVPGYVGARNVKWLRQITVGSDESTSHWQMNDYKAFSPSTTFETANYKKAPSIQEMPVISAISVPKPGSIIDPEDGMVEVKGYAWSGGGRDIMRVDVSADGGNTWQEASLTKDDPDADDSAHCWAWTLWTAEVPVAAGKVEIICKAIDSANNCQPEWIGPIWNLRGFLTNAWHRVNVTVEN</sequence>
<evidence type="ECO:0000256" key="13">
    <source>
        <dbReference type="ARBA" id="ARBA00033734"/>
    </source>
</evidence>
<dbReference type="FunCoup" id="H2ZCZ6">
    <property type="interactions" value="289"/>
</dbReference>
<reference evidence="19" key="1">
    <citation type="submission" date="2003-08" db="EMBL/GenBank/DDBJ databases">
        <authorList>
            <person name="Birren B."/>
            <person name="Nusbaum C."/>
            <person name="Abebe A."/>
            <person name="Abouelleil A."/>
            <person name="Adekoya E."/>
            <person name="Ait-zahra M."/>
            <person name="Allen N."/>
            <person name="Allen T."/>
            <person name="An P."/>
            <person name="Anderson M."/>
            <person name="Anderson S."/>
            <person name="Arachchi H."/>
            <person name="Armbruster J."/>
            <person name="Bachantsang P."/>
            <person name="Baldwin J."/>
            <person name="Barry A."/>
            <person name="Bayul T."/>
            <person name="Blitshsteyn B."/>
            <person name="Bloom T."/>
            <person name="Blye J."/>
            <person name="Boguslavskiy L."/>
            <person name="Borowsky M."/>
            <person name="Boukhgalter B."/>
            <person name="Brunache A."/>
            <person name="Butler J."/>
            <person name="Calixte N."/>
            <person name="Calvo S."/>
            <person name="Camarata J."/>
            <person name="Campo K."/>
            <person name="Chang J."/>
            <person name="Cheshatsang Y."/>
            <person name="Citroen M."/>
            <person name="Collymore A."/>
            <person name="Considine T."/>
            <person name="Cook A."/>
            <person name="Cooke P."/>
            <person name="Corum B."/>
            <person name="Cuomo C."/>
            <person name="David R."/>
            <person name="Dawoe T."/>
            <person name="Degray S."/>
            <person name="Dodge S."/>
            <person name="Dooley K."/>
            <person name="Dorje P."/>
            <person name="Dorjee K."/>
            <person name="Dorris L."/>
            <person name="Duffey N."/>
            <person name="Dupes A."/>
            <person name="Elkins T."/>
            <person name="Engels R."/>
            <person name="Erickson J."/>
            <person name="Farina A."/>
            <person name="Faro S."/>
            <person name="Ferreira P."/>
            <person name="Fischer H."/>
            <person name="Fitzgerald M."/>
            <person name="Foley K."/>
            <person name="Gage D."/>
            <person name="Galagan J."/>
            <person name="Gearin G."/>
            <person name="Gnerre S."/>
            <person name="Gnirke A."/>
            <person name="Goyette A."/>
            <person name="Graham J."/>
            <person name="Grandbois E."/>
            <person name="Gyaltsen K."/>
            <person name="Hafez N."/>
            <person name="Hagopian D."/>
            <person name="Hagos B."/>
            <person name="Hall J."/>
            <person name="Hatcher B."/>
            <person name="Heller A."/>
            <person name="Higgins H."/>
            <person name="Honan T."/>
            <person name="Horn A."/>
            <person name="Houde N."/>
            <person name="Hughes L."/>
            <person name="Hulme W."/>
            <person name="Husby E."/>
            <person name="Iliev I."/>
            <person name="Jaffe D."/>
            <person name="Jones C."/>
            <person name="Kamal M."/>
            <person name="Kamat A."/>
            <person name="Kamvysselis M."/>
            <person name="Karlsson E."/>
            <person name="Kells C."/>
            <person name="Kieu A."/>
            <person name="Kisner P."/>
            <person name="Kodira C."/>
            <person name="Kulbokas E."/>
            <person name="Labutti K."/>
            <person name="Lama D."/>
            <person name="Landers T."/>
            <person name="Leger J."/>
            <person name="Levine S."/>
            <person name="Lewis D."/>
            <person name="Lewis T."/>
            <person name="Lindblad-toh K."/>
            <person name="Liu X."/>
            <person name="Lokyitsang T."/>
            <person name="Lokyitsang Y."/>
            <person name="Lucien O."/>
            <person name="Lui A."/>
            <person name="Ma L.J."/>
            <person name="Mabbitt R."/>
            <person name="Macdonald J."/>
            <person name="Maclean C."/>
            <person name="Major J."/>
            <person name="Manning J."/>
            <person name="Marabella R."/>
            <person name="Maru K."/>
            <person name="Matthews C."/>
            <person name="Mauceli E."/>
            <person name="Mccarthy M."/>
            <person name="Mcdonough S."/>
            <person name="Mcghee T."/>
            <person name="Meldrim J."/>
            <person name="Meneus L."/>
            <person name="Mesirov J."/>
            <person name="Mihalev A."/>
            <person name="Mihova T."/>
            <person name="Mikkelsen T."/>
            <person name="Mlenga V."/>
            <person name="Moru K."/>
            <person name="Mozes J."/>
            <person name="Mulrain L."/>
            <person name="Munson G."/>
            <person name="Naylor J."/>
            <person name="Newes C."/>
            <person name="Nguyen C."/>
            <person name="Nguyen N."/>
            <person name="Nguyen T."/>
            <person name="Nicol R."/>
            <person name="Nielsen C."/>
            <person name="Nizzari M."/>
            <person name="Norbu C."/>
            <person name="Norbu N."/>
            <person name="O'donnell P."/>
            <person name="Okoawo O."/>
            <person name="O'leary S."/>
            <person name="Omotosho B."/>
            <person name="O'neill K."/>
            <person name="Osman S."/>
            <person name="Parker S."/>
            <person name="Perrin D."/>
            <person name="Phunkhang P."/>
            <person name="Piqani B."/>
            <person name="Purcell S."/>
            <person name="Rachupka T."/>
            <person name="Ramasamy U."/>
            <person name="Rameau R."/>
            <person name="Ray V."/>
            <person name="Raymond C."/>
            <person name="Retta R."/>
            <person name="Richardson S."/>
            <person name="Rise C."/>
            <person name="Rodriguez J."/>
            <person name="Rogers J."/>
            <person name="Rogov P."/>
            <person name="Rutman M."/>
            <person name="Schupbach R."/>
            <person name="Seaman C."/>
            <person name="Settipalli S."/>
            <person name="Sharpe T."/>
            <person name="Sheridan J."/>
            <person name="Sherpa N."/>
            <person name="Shi J."/>
            <person name="Smirnov S."/>
            <person name="Smith C."/>
            <person name="Sougnez C."/>
            <person name="Spencer B."/>
            <person name="Stalker J."/>
            <person name="Stange-thomann N."/>
            <person name="Stavropoulos S."/>
            <person name="Stetson K."/>
            <person name="Stone C."/>
            <person name="Stone S."/>
            <person name="Stubbs M."/>
            <person name="Talamas J."/>
            <person name="Tchuinga P."/>
            <person name="Tenzing P."/>
            <person name="Tesfaye S."/>
            <person name="Theodore J."/>
            <person name="Thoulutsang Y."/>
            <person name="Topham K."/>
            <person name="Towey S."/>
            <person name="Tsamla T."/>
            <person name="Tsomo N."/>
            <person name="Vallee D."/>
            <person name="Vassiliev H."/>
            <person name="Venkataraman V."/>
            <person name="Vinson J."/>
            <person name="Vo A."/>
            <person name="Wade C."/>
            <person name="Wang S."/>
            <person name="Wangchuk T."/>
            <person name="Wangdi T."/>
            <person name="Whittaker C."/>
            <person name="Wilkinson J."/>
            <person name="Wu Y."/>
            <person name="Wyman D."/>
            <person name="Yadav S."/>
            <person name="Yang S."/>
            <person name="Yang X."/>
            <person name="Yeager S."/>
            <person name="Yee E."/>
            <person name="Young G."/>
            <person name="Zainoun J."/>
            <person name="Zembeck L."/>
            <person name="Zimmer A."/>
            <person name="Zody M."/>
            <person name="Lander E."/>
        </authorList>
    </citation>
    <scope>NUCLEOTIDE SEQUENCE [LARGE SCALE GENOMIC DNA]</scope>
</reference>
<evidence type="ECO:0000256" key="4">
    <source>
        <dbReference type="ARBA" id="ARBA00004678"/>
    </source>
</evidence>
<dbReference type="Pfam" id="PF03404">
    <property type="entry name" value="Mo-co_dimer"/>
    <property type="match status" value="1"/>
</dbReference>
<name>H2ZCZ6_CIOSA</name>
<dbReference type="InterPro" id="IPR001199">
    <property type="entry name" value="Cyt_B5-like_heme/steroid-bd"/>
</dbReference>
<dbReference type="InterPro" id="IPR005066">
    <property type="entry name" value="MoCF_OxRdtse_dimer"/>
</dbReference>
<dbReference type="CDD" id="cd02111">
    <property type="entry name" value="eukary_SO_Moco"/>
    <property type="match status" value="1"/>
</dbReference>
<dbReference type="PROSITE" id="PS50255">
    <property type="entry name" value="CYTOCHROME_B5_2"/>
    <property type="match status" value="1"/>
</dbReference>
<dbReference type="InterPro" id="IPR000572">
    <property type="entry name" value="OxRdtase_Mopterin-bd_dom"/>
</dbReference>
<dbReference type="Proteomes" id="UP000007875">
    <property type="component" value="Unassembled WGS sequence"/>
</dbReference>
<comment type="subcellular location">
    <subcellularLocation>
        <location evidence="3">Mitochondrion intermembrane space</location>
    </subcellularLocation>
</comment>
<organism evidence="18 19">
    <name type="scientific">Ciona savignyi</name>
    <name type="common">Pacific transparent sea squirt</name>
    <dbReference type="NCBI Taxonomy" id="51511"/>
    <lineage>
        <taxon>Eukaryota</taxon>
        <taxon>Metazoa</taxon>
        <taxon>Chordata</taxon>
        <taxon>Tunicata</taxon>
        <taxon>Ascidiacea</taxon>
        <taxon>Phlebobranchia</taxon>
        <taxon>Cionidae</taxon>
        <taxon>Ciona</taxon>
    </lineage>
</organism>
<keyword evidence="12" id="KW-0496">Mitochondrion</keyword>
<dbReference type="InParanoid" id="H2ZCZ6"/>
<evidence type="ECO:0000256" key="16">
    <source>
        <dbReference type="RuleBase" id="RU362121"/>
    </source>
</evidence>
<comment type="cofactor">
    <cofactor evidence="1">
        <name>Mo-molybdopterin</name>
        <dbReference type="ChEBI" id="CHEBI:71302"/>
    </cofactor>
</comment>
<accession>H2ZCZ6</accession>
<dbReference type="Pfam" id="PF00173">
    <property type="entry name" value="Cyt-b5"/>
    <property type="match status" value="1"/>
</dbReference>
<dbReference type="InterPro" id="IPR014756">
    <property type="entry name" value="Ig_E-set"/>
</dbReference>
<dbReference type="FunFam" id="3.10.120.10:FF:000007">
    <property type="entry name" value="Sulfite oxidase, mitochondrial"/>
    <property type="match status" value="1"/>
</dbReference>
<dbReference type="FunFam" id="3.90.420.10:FF:000002">
    <property type="entry name" value="sulfite oxidase, mitochondrial"/>
    <property type="match status" value="1"/>
</dbReference>
<feature type="domain" description="Cytochrome b5 heme-binding" evidence="17">
    <location>
        <begin position="3"/>
        <end position="86"/>
    </location>
</feature>
<evidence type="ECO:0000256" key="8">
    <source>
        <dbReference type="ARBA" id="ARBA00022617"/>
    </source>
</evidence>
<comment type="cofactor">
    <cofactor evidence="2">
        <name>heme b</name>
        <dbReference type="ChEBI" id="CHEBI:60344"/>
    </cofactor>
</comment>
<evidence type="ECO:0000256" key="5">
    <source>
        <dbReference type="ARBA" id="ARBA00004971"/>
    </source>
</evidence>
<keyword evidence="7" id="KW-0500">Molybdenum</keyword>
<dbReference type="Gene3D" id="3.90.420.10">
    <property type="entry name" value="Oxidoreductase, molybdopterin-binding domain"/>
    <property type="match status" value="1"/>
</dbReference>
<dbReference type="OMA" id="TWHVAEL"/>
<evidence type="ECO:0000256" key="15">
    <source>
        <dbReference type="ARBA" id="ARBA00070338"/>
    </source>
</evidence>
<evidence type="ECO:0000256" key="7">
    <source>
        <dbReference type="ARBA" id="ARBA00022505"/>
    </source>
</evidence>
<comment type="pathway">
    <text evidence="4">Sulfur metabolism.</text>
</comment>
<dbReference type="SUPFAM" id="SSF81296">
    <property type="entry name" value="E set domains"/>
    <property type="match status" value="1"/>
</dbReference>
<dbReference type="GO" id="GO:0006790">
    <property type="term" value="P:sulfur compound metabolic process"/>
    <property type="evidence" value="ECO:0007669"/>
    <property type="project" value="UniProtKB-UniPathway"/>
</dbReference>
<dbReference type="GeneTree" id="ENSGT00390000003749"/>
<keyword evidence="11 16" id="KW-0408">Iron</keyword>
<dbReference type="SUPFAM" id="SSF55856">
    <property type="entry name" value="Cytochrome b5-like heme/steroid binding domain"/>
    <property type="match status" value="1"/>
</dbReference>
<keyword evidence="10" id="KW-0560">Oxidoreductase</keyword>
<dbReference type="Pfam" id="PF00174">
    <property type="entry name" value="Oxidored_molyb"/>
    <property type="match status" value="1"/>
</dbReference>
<dbReference type="InterPro" id="IPR036400">
    <property type="entry name" value="Cyt_B5-like_heme/steroid_sf"/>
</dbReference>
<protein>
    <recommendedName>
        <fullName evidence="15">Sulfite oxidase</fullName>
        <ecNumber evidence="6">1.8.3.1</ecNumber>
    </recommendedName>
</protein>
<evidence type="ECO:0000313" key="19">
    <source>
        <dbReference type="Proteomes" id="UP000007875"/>
    </source>
</evidence>
<dbReference type="InterPro" id="IPR008335">
    <property type="entry name" value="Mopterin_OxRdtase_euk"/>
</dbReference>
<keyword evidence="9 16" id="KW-0479">Metal-binding</keyword>
<reference evidence="18" key="3">
    <citation type="submission" date="2025-09" db="UniProtKB">
        <authorList>
            <consortium name="Ensembl"/>
        </authorList>
    </citation>
    <scope>IDENTIFICATION</scope>
</reference>
<dbReference type="PRINTS" id="PR00407">
    <property type="entry name" value="EUMOPTERIN"/>
</dbReference>
<dbReference type="GO" id="GO:0005758">
    <property type="term" value="C:mitochondrial intermembrane space"/>
    <property type="evidence" value="ECO:0007669"/>
    <property type="project" value="UniProtKB-SubCell"/>
</dbReference>
<reference evidence="18" key="2">
    <citation type="submission" date="2025-08" db="UniProtKB">
        <authorList>
            <consortium name="Ensembl"/>
        </authorList>
    </citation>
    <scope>IDENTIFICATION</scope>
</reference>